<dbReference type="EC" id="2.1.1.14" evidence="2"/>
<dbReference type="SUPFAM" id="SSF51726">
    <property type="entry name" value="UROD/MetE-like"/>
    <property type="match status" value="1"/>
</dbReference>
<reference evidence="2" key="1">
    <citation type="submission" date="2010-08" db="EMBL/GenBank/DDBJ databases">
        <authorList>
            <person name="Muzny D."/>
            <person name="Qin X."/>
            <person name="Buhay C."/>
            <person name="Dugan-Rocha S."/>
            <person name="Ding Y."/>
            <person name="Chen G."/>
            <person name="Hawes A."/>
            <person name="Holder M."/>
            <person name="Jhangiani S."/>
            <person name="Johnson A."/>
            <person name="Khan Z."/>
            <person name="Li Z."/>
            <person name="Liu W."/>
            <person name="Liu X."/>
            <person name="Perez L."/>
            <person name="Shen H."/>
            <person name="Wang Q."/>
            <person name="Watt J."/>
            <person name="Xi L."/>
            <person name="Xin Y."/>
            <person name="Zhou J."/>
            <person name="Deng J."/>
            <person name="Jiang H."/>
            <person name="Liu Y."/>
            <person name="Qu J."/>
            <person name="Song X.-Z."/>
            <person name="Zhang L."/>
            <person name="Villasana D."/>
            <person name="Johnson A."/>
            <person name="Liu J."/>
            <person name="Liyanage D."/>
            <person name="Lorensuhewa L."/>
            <person name="Robinson T."/>
            <person name="Song A."/>
            <person name="Song B.-B."/>
            <person name="Dinh H."/>
            <person name="Thornton R."/>
            <person name="Coyle M."/>
            <person name="Francisco L."/>
            <person name="Jackson L."/>
            <person name="Javaid M."/>
            <person name="Korchina V."/>
            <person name="Kovar C."/>
            <person name="Mata R."/>
            <person name="Mathew T."/>
            <person name="Ngo R."/>
            <person name="Nguyen L."/>
            <person name="Nguyen N."/>
            <person name="Okwuonu G."/>
            <person name="Ongeri F."/>
            <person name="Pham C."/>
            <person name="Simmons D."/>
            <person name="Wilczek-Boney K."/>
            <person name="Hale W."/>
            <person name="Jakkamsetti A."/>
            <person name="Pham P."/>
            <person name="Ruth R."/>
            <person name="San Lucas F."/>
            <person name="Warren J."/>
            <person name="Zhang J."/>
            <person name="Zhao Z."/>
            <person name="Zhou C."/>
            <person name="Zhu D."/>
            <person name="Lee S."/>
            <person name="Bess C."/>
            <person name="Blankenburg K."/>
            <person name="Forbes L."/>
            <person name="Fu Q."/>
            <person name="Gubbala S."/>
            <person name="Hirani K."/>
            <person name="Jayaseelan J.C."/>
            <person name="Lara F."/>
            <person name="Munidasa M."/>
            <person name="Palculict T."/>
            <person name="Patil S."/>
            <person name="Pu L.-L."/>
            <person name="Saada N."/>
            <person name="Tang L."/>
            <person name="Weissenberger G."/>
            <person name="Zhu Y."/>
            <person name="Hemphill L."/>
            <person name="Shang Y."/>
            <person name="Youmans B."/>
            <person name="Ayvaz T."/>
            <person name="Ross M."/>
            <person name="Santibanez J."/>
            <person name="Aqrawi P."/>
            <person name="Gross S."/>
            <person name="Joshi V."/>
            <person name="Fowler G."/>
            <person name="Nazareth L."/>
            <person name="Reid J."/>
            <person name="Worley K."/>
            <person name="Petrosino J."/>
            <person name="Highlander S."/>
            <person name="Gibbs R."/>
        </authorList>
    </citation>
    <scope>NUCLEOTIDE SEQUENCE [LARGE SCALE GENOMIC DNA]</scope>
    <source>
        <strain evidence="2">DSM 15272</strain>
    </source>
</reference>
<keyword evidence="2" id="KW-0489">Methyltransferase</keyword>
<gene>
    <name evidence="2" type="ORF">HMPREF0063_12297</name>
</gene>
<evidence type="ECO:0000313" key="2">
    <source>
        <dbReference type="EMBL" id="EFQ83088.1"/>
    </source>
</evidence>
<evidence type="ECO:0000259" key="1">
    <source>
        <dbReference type="Pfam" id="PF01717"/>
    </source>
</evidence>
<dbReference type="Pfam" id="PF01717">
    <property type="entry name" value="Meth_synt_2"/>
    <property type="match status" value="1"/>
</dbReference>
<dbReference type="GO" id="GO:0032259">
    <property type="term" value="P:methylation"/>
    <property type="evidence" value="ECO:0007669"/>
    <property type="project" value="UniProtKB-KW"/>
</dbReference>
<sequence>MRRTMTGTGIGSMPGEDLAETLRIVLDTVGDLPFVPELPARGAPAGMIGRSGAMLDGLGLDLQPAGWRFTPAPGLDHRRARSLLARDLDLVEELAHGHVGRFKQQVAGPWTLAAMIERPLGDKVLADHGARRELAESLAEGLGGQIADLRRRLPDAQIVVQVDEPALPAVLGAGVPTASGFSRHRAVHPPEVDAALRMVTEAIRRAGATPVVHVCAAEVPVALLAGAGFAAISFDQGLARPTDVWAEIFESGVDLWPGVVPSTDADLSDRVLRGRVDAFFDRMGFGEDSRQGRVVVTPTCGLAGASPAHAAAALTTAARLTT</sequence>
<dbReference type="eggNOG" id="COG0620">
    <property type="taxonomic scope" value="Bacteria"/>
</dbReference>
<accession>E2SCY5</accession>
<name>E2SCY5_9ACTN</name>
<dbReference type="EMBL" id="ACLF03000006">
    <property type="protein sequence ID" value="EFQ83088.1"/>
    <property type="molecule type" value="Genomic_DNA"/>
</dbReference>
<dbReference type="GO" id="GO:0009086">
    <property type="term" value="P:methionine biosynthetic process"/>
    <property type="evidence" value="ECO:0007669"/>
    <property type="project" value="InterPro"/>
</dbReference>
<dbReference type="HOGENOM" id="CLU_065357_0_0_11"/>
<dbReference type="Proteomes" id="UP000003111">
    <property type="component" value="Unassembled WGS sequence"/>
</dbReference>
<keyword evidence="2" id="KW-0808">Transferase</keyword>
<dbReference type="InterPro" id="IPR038071">
    <property type="entry name" value="UROD/MetE-like_sf"/>
</dbReference>
<organism evidence="2 3">
    <name type="scientific">Aeromicrobium marinum DSM 15272</name>
    <dbReference type="NCBI Taxonomy" id="585531"/>
    <lineage>
        <taxon>Bacteria</taxon>
        <taxon>Bacillati</taxon>
        <taxon>Actinomycetota</taxon>
        <taxon>Actinomycetes</taxon>
        <taxon>Propionibacteriales</taxon>
        <taxon>Nocardioidaceae</taxon>
        <taxon>Aeromicrobium</taxon>
    </lineage>
</organism>
<feature type="domain" description="Cobalamin-independent methionine synthase MetE C-terminal/archaeal" evidence="1">
    <location>
        <begin position="148"/>
        <end position="318"/>
    </location>
</feature>
<comment type="caution">
    <text evidence="2">The sequence shown here is derived from an EMBL/GenBank/DDBJ whole genome shotgun (WGS) entry which is preliminary data.</text>
</comment>
<keyword evidence="3" id="KW-1185">Reference proteome</keyword>
<dbReference type="Gene3D" id="3.20.20.210">
    <property type="match status" value="1"/>
</dbReference>
<dbReference type="AlphaFoldDB" id="E2SCY5"/>
<dbReference type="GO" id="GO:0003871">
    <property type="term" value="F:5-methyltetrahydropteroyltriglutamate-homocysteine S-methyltransferase activity"/>
    <property type="evidence" value="ECO:0007669"/>
    <property type="project" value="UniProtKB-EC"/>
</dbReference>
<dbReference type="STRING" id="585531.HMPREF0063_12297"/>
<protein>
    <submittedName>
        <fullName evidence="2">Methionine synthase, vitamin-B12 independent</fullName>
        <ecNumber evidence="2">2.1.1.14</ecNumber>
    </submittedName>
</protein>
<evidence type="ECO:0000313" key="3">
    <source>
        <dbReference type="Proteomes" id="UP000003111"/>
    </source>
</evidence>
<proteinExistence type="predicted"/>
<dbReference type="GO" id="GO:0008270">
    <property type="term" value="F:zinc ion binding"/>
    <property type="evidence" value="ECO:0007669"/>
    <property type="project" value="InterPro"/>
</dbReference>
<dbReference type="InterPro" id="IPR002629">
    <property type="entry name" value="Met_Synth_C/arc"/>
</dbReference>